<gene>
    <name evidence="1" type="ORF">BOTBODRAFT_33231</name>
</gene>
<reference evidence="2" key="1">
    <citation type="journal article" date="2014" name="Proc. Natl. Acad. Sci. U.S.A.">
        <title>Extensive sampling of basidiomycete genomes demonstrates inadequacy of the white-rot/brown-rot paradigm for wood decay fungi.</title>
        <authorList>
            <person name="Riley R."/>
            <person name="Salamov A.A."/>
            <person name="Brown D.W."/>
            <person name="Nagy L.G."/>
            <person name="Floudas D."/>
            <person name="Held B.W."/>
            <person name="Levasseur A."/>
            <person name="Lombard V."/>
            <person name="Morin E."/>
            <person name="Otillar R."/>
            <person name="Lindquist E.A."/>
            <person name="Sun H."/>
            <person name="LaButti K.M."/>
            <person name="Schmutz J."/>
            <person name="Jabbour D."/>
            <person name="Luo H."/>
            <person name="Baker S.E."/>
            <person name="Pisabarro A.G."/>
            <person name="Walton J.D."/>
            <person name="Blanchette R.A."/>
            <person name="Henrissat B."/>
            <person name="Martin F."/>
            <person name="Cullen D."/>
            <person name="Hibbett D.S."/>
            <person name="Grigoriev I.V."/>
        </authorList>
    </citation>
    <scope>NUCLEOTIDE SEQUENCE [LARGE SCALE GENOMIC DNA]</scope>
    <source>
        <strain evidence="2">FD-172 SS1</strain>
    </source>
</reference>
<keyword evidence="2" id="KW-1185">Reference proteome</keyword>
<proteinExistence type="predicted"/>
<dbReference type="HOGENOM" id="CLU_1481751_0_0_1"/>
<accession>A0A067MGG1</accession>
<evidence type="ECO:0000313" key="1">
    <source>
        <dbReference type="EMBL" id="KDQ13795.1"/>
    </source>
</evidence>
<dbReference type="Proteomes" id="UP000027195">
    <property type="component" value="Unassembled WGS sequence"/>
</dbReference>
<dbReference type="InParanoid" id="A0A067MGG1"/>
<protein>
    <submittedName>
        <fullName evidence="1">Uncharacterized protein</fullName>
    </submittedName>
</protein>
<organism evidence="1 2">
    <name type="scientific">Botryobasidium botryosum (strain FD-172 SS1)</name>
    <dbReference type="NCBI Taxonomy" id="930990"/>
    <lineage>
        <taxon>Eukaryota</taxon>
        <taxon>Fungi</taxon>
        <taxon>Dikarya</taxon>
        <taxon>Basidiomycota</taxon>
        <taxon>Agaricomycotina</taxon>
        <taxon>Agaricomycetes</taxon>
        <taxon>Cantharellales</taxon>
        <taxon>Botryobasidiaceae</taxon>
        <taxon>Botryobasidium</taxon>
    </lineage>
</organism>
<sequence length="182" mass="19958">MMLALELTQLAINPLGGDPPHRGQRRHLSLPYKELSVPRGPAQPTSWQAVCIANVHLVTTNARIASSAISSPRIAYSPESSSDEFACRDRKLVKHSGVSCFVMHAQATRGGRAVHKYTLMVSVLSLGWQQGCTNYLYTVYRAFIALISLIDPCLELTCSISSRGRGMLLIYANTIYIAGYTT</sequence>
<evidence type="ECO:0000313" key="2">
    <source>
        <dbReference type="Proteomes" id="UP000027195"/>
    </source>
</evidence>
<name>A0A067MGG1_BOTB1</name>
<dbReference type="EMBL" id="KL198041">
    <property type="protein sequence ID" value="KDQ13795.1"/>
    <property type="molecule type" value="Genomic_DNA"/>
</dbReference>
<dbReference type="AlphaFoldDB" id="A0A067MGG1"/>